<comment type="caution">
    <text evidence="1">The sequence shown here is derived from an EMBL/GenBank/DDBJ whole genome shotgun (WGS) entry which is preliminary data.</text>
</comment>
<protein>
    <submittedName>
        <fullName evidence="1">13279_t:CDS:1</fullName>
    </submittedName>
</protein>
<accession>A0ABN7W3J1</accession>
<sequence>ISYEFNKYILLTHIDLHQTLLHLAYGGYGDKYMPKVLTSNLNDYVEYNQFMNNFLANSLFSKINNQNSHIVKTDAQIYGNLFLIPMNEQRTCESLNIPTEFCPLMNTRKLLILLFLREWDKCRPKLEKVLGELADKAEDDNEKINIAMLLEINFVILPLYLIIADVIGPIEQAENIIK</sequence>
<keyword evidence="2" id="KW-1185">Reference proteome</keyword>
<dbReference type="EMBL" id="CAJVQB010029563">
    <property type="protein sequence ID" value="CAG8814239.1"/>
    <property type="molecule type" value="Genomic_DNA"/>
</dbReference>
<evidence type="ECO:0000313" key="2">
    <source>
        <dbReference type="Proteomes" id="UP000789901"/>
    </source>
</evidence>
<feature type="non-terminal residue" evidence="1">
    <location>
        <position position="1"/>
    </location>
</feature>
<name>A0ABN7W3J1_GIGMA</name>
<proteinExistence type="predicted"/>
<organism evidence="1 2">
    <name type="scientific">Gigaspora margarita</name>
    <dbReference type="NCBI Taxonomy" id="4874"/>
    <lineage>
        <taxon>Eukaryota</taxon>
        <taxon>Fungi</taxon>
        <taxon>Fungi incertae sedis</taxon>
        <taxon>Mucoromycota</taxon>
        <taxon>Glomeromycotina</taxon>
        <taxon>Glomeromycetes</taxon>
        <taxon>Diversisporales</taxon>
        <taxon>Gigasporaceae</taxon>
        <taxon>Gigaspora</taxon>
    </lineage>
</organism>
<dbReference type="Proteomes" id="UP000789901">
    <property type="component" value="Unassembled WGS sequence"/>
</dbReference>
<reference evidence="1 2" key="1">
    <citation type="submission" date="2021-06" db="EMBL/GenBank/DDBJ databases">
        <authorList>
            <person name="Kallberg Y."/>
            <person name="Tangrot J."/>
            <person name="Rosling A."/>
        </authorList>
    </citation>
    <scope>NUCLEOTIDE SEQUENCE [LARGE SCALE GENOMIC DNA]</scope>
    <source>
        <strain evidence="1 2">120-4 pot B 10/14</strain>
    </source>
</reference>
<evidence type="ECO:0000313" key="1">
    <source>
        <dbReference type="EMBL" id="CAG8814239.1"/>
    </source>
</evidence>
<gene>
    <name evidence="1" type="ORF">GMARGA_LOCUS25996</name>
</gene>